<proteinExistence type="predicted"/>
<protein>
    <submittedName>
        <fullName evidence="1">Uncharacterized protein</fullName>
    </submittedName>
</protein>
<reference evidence="1" key="1">
    <citation type="submission" date="2018-05" db="EMBL/GenBank/DDBJ databases">
        <authorList>
            <person name="Lanie J.A."/>
            <person name="Ng W.-L."/>
            <person name="Kazmierczak K.M."/>
            <person name="Andrzejewski T.M."/>
            <person name="Davidsen T.M."/>
            <person name="Wayne K.J."/>
            <person name="Tettelin H."/>
            <person name="Glass J.I."/>
            <person name="Rusch D."/>
            <person name="Podicherti R."/>
            <person name="Tsui H.-C.T."/>
            <person name="Winkler M.E."/>
        </authorList>
    </citation>
    <scope>NUCLEOTIDE SEQUENCE</scope>
</reference>
<name>A0A382ZMA0_9ZZZZ</name>
<evidence type="ECO:0000313" key="1">
    <source>
        <dbReference type="EMBL" id="SVD96726.1"/>
    </source>
</evidence>
<dbReference type="EMBL" id="UINC01185158">
    <property type="protein sequence ID" value="SVD96726.1"/>
    <property type="molecule type" value="Genomic_DNA"/>
</dbReference>
<gene>
    <name evidence="1" type="ORF">METZ01_LOCUS449580</name>
</gene>
<sequence>MKFFSRNKEPSDPAVIINDCFKSVANRISDSLEEEGYHWTKSWGVKRFESIILAKFMMDYSFNGLVEDKLKDEEKTGFENLCNTSFSTLFNDEFSVVGLNYEDMQEEIQQKIDGYFDARRESRPPQCWHDIYKLVTRSQSKEDIAKDIQNKSAGLELIRGNENFAGMVPQYEVQIRVLNDKANAFESAEMMLPH</sequence>
<dbReference type="AlphaFoldDB" id="A0A382ZMA0"/>
<feature type="non-terminal residue" evidence="1">
    <location>
        <position position="194"/>
    </location>
</feature>
<organism evidence="1">
    <name type="scientific">marine metagenome</name>
    <dbReference type="NCBI Taxonomy" id="408172"/>
    <lineage>
        <taxon>unclassified sequences</taxon>
        <taxon>metagenomes</taxon>
        <taxon>ecological metagenomes</taxon>
    </lineage>
</organism>
<accession>A0A382ZMA0</accession>